<comment type="pathway">
    <text evidence="11">Porphyrin-containing compound metabolism.</text>
</comment>
<evidence type="ECO:0000256" key="9">
    <source>
        <dbReference type="ARBA" id="ARBA00023136"/>
    </source>
</evidence>
<comment type="caution">
    <text evidence="13">The sequence shown here is derived from an EMBL/GenBank/DDBJ whole genome shotgun (WGS) entry which is preliminary data.</text>
</comment>
<dbReference type="Pfam" id="PF02628">
    <property type="entry name" value="COX15-CtaA"/>
    <property type="match status" value="1"/>
</dbReference>
<dbReference type="EMBL" id="JBHRUJ010000010">
    <property type="protein sequence ID" value="MFC3210712.1"/>
    <property type="molecule type" value="Genomic_DNA"/>
</dbReference>
<feature type="transmembrane region" description="Helical" evidence="12">
    <location>
        <begin position="242"/>
        <end position="260"/>
    </location>
</feature>
<evidence type="ECO:0000313" key="14">
    <source>
        <dbReference type="Proteomes" id="UP001595625"/>
    </source>
</evidence>
<feature type="transmembrane region" description="Helical" evidence="12">
    <location>
        <begin position="60"/>
        <end position="77"/>
    </location>
</feature>
<proteinExistence type="predicted"/>
<dbReference type="PANTHER" id="PTHR35457:SF1">
    <property type="entry name" value="HEME A SYNTHASE"/>
    <property type="match status" value="1"/>
</dbReference>
<evidence type="ECO:0000256" key="8">
    <source>
        <dbReference type="ARBA" id="ARBA00023133"/>
    </source>
</evidence>
<evidence type="ECO:0000256" key="4">
    <source>
        <dbReference type="ARBA" id="ARBA00022723"/>
    </source>
</evidence>
<evidence type="ECO:0000256" key="3">
    <source>
        <dbReference type="ARBA" id="ARBA00022692"/>
    </source>
</evidence>
<feature type="transmembrane region" description="Helical" evidence="12">
    <location>
        <begin position="5"/>
        <end position="24"/>
    </location>
</feature>
<keyword evidence="2" id="KW-1003">Cell membrane</keyword>
<keyword evidence="4" id="KW-0479">Metal-binding</keyword>
<keyword evidence="3 12" id="KW-0812">Transmembrane</keyword>
<feature type="transmembrane region" description="Helical" evidence="12">
    <location>
        <begin position="89"/>
        <end position="111"/>
    </location>
</feature>
<accession>A0ABV7KMQ5</accession>
<comment type="subcellular location">
    <subcellularLocation>
        <location evidence="1">Membrane</location>
        <topology evidence="1">Multi-pass membrane protein</topology>
    </subcellularLocation>
</comment>
<keyword evidence="14" id="KW-1185">Reference proteome</keyword>
<dbReference type="Proteomes" id="UP001595625">
    <property type="component" value="Unassembled WGS sequence"/>
</dbReference>
<evidence type="ECO:0000256" key="10">
    <source>
        <dbReference type="ARBA" id="ARBA00023157"/>
    </source>
</evidence>
<evidence type="ECO:0000256" key="12">
    <source>
        <dbReference type="SAM" id="Phobius"/>
    </source>
</evidence>
<evidence type="ECO:0000313" key="13">
    <source>
        <dbReference type="EMBL" id="MFC3210712.1"/>
    </source>
</evidence>
<dbReference type="InterPro" id="IPR050450">
    <property type="entry name" value="COX15/CtaA_HemeA_synthase"/>
</dbReference>
<keyword evidence="8" id="KW-0350">Heme biosynthesis</keyword>
<evidence type="ECO:0000256" key="6">
    <source>
        <dbReference type="ARBA" id="ARBA00023002"/>
    </source>
</evidence>
<evidence type="ECO:0000256" key="1">
    <source>
        <dbReference type="ARBA" id="ARBA00004141"/>
    </source>
</evidence>
<feature type="transmembrane region" description="Helical" evidence="12">
    <location>
        <begin position="208"/>
        <end position="230"/>
    </location>
</feature>
<protein>
    <submittedName>
        <fullName evidence="13">Heme A synthase</fullName>
    </submittedName>
</protein>
<gene>
    <name evidence="13" type="ORF">ACFOEJ_06500</name>
</gene>
<keyword evidence="10" id="KW-1015">Disulfide bond</keyword>
<evidence type="ECO:0000256" key="5">
    <source>
        <dbReference type="ARBA" id="ARBA00022989"/>
    </source>
</evidence>
<organism evidence="13 14">
    <name type="scientific">Planomicrobium okeanokoites</name>
    <name type="common">Planococcus okeanokoites</name>
    <name type="synonym">Flavobacterium okeanokoites</name>
    <dbReference type="NCBI Taxonomy" id="244"/>
    <lineage>
        <taxon>Bacteria</taxon>
        <taxon>Bacillati</taxon>
        <taxon>Bacillota</taxon>
        <taxon>Bacilli</taxon>
        <taxon>Bacillales</taxon>
        <taxon>Caryophanaceae</taxon>
        <taxon>Planomicrobium</taxon>
    </lineage>
</organism>
<feature type="transmembrane region" description="Helical" evidence="12">
    <location>
        <begin position="266"/>
        <end position="286"/>
    </location>
</feature>
<keyword evidence="5 12" id="KW-1133">Transmembrane helix</keyword>
<keyword evidence="7" id="KW-0408">Iron</keyword>
<name>A0ABV7KMQ5_PLAOK</name>
<reference evidence="14" key="1">
    <citation type="journal article" date="2019" name="Int. J. Syst. Evol. Microbiol.">
        <title>The Global Catalogue of Microorganisms (GCM) 10K type strain sequencing project: providing services to taxonomists for standard genome sequencing and annotation.</title>
        <authorList>
            <consortium name="The Broad Institute Genomics Platform"/>
            <consortium name="The Broad Institute Genome Sequencing Center for Infectious Disease"/>
            <person name="Wu L."/>
            <person name="Ma J."/>
        </authorList>
    </citation>
    <scope>NUCLEOTIDE SEQUENCE [LARGE SCALE GENOMIC DNA]</scope>
    <source>
        <strain evidence="14">CCM 320</strain>
    </source>
</reference>
<evidence type="ECO:0000256" key="2">
    <source>
        <dbReference type="ARBA" id="ARBA00022475"/>
    </source>
</evidence>
<feature type="transmembrane region" description="Helical" evidence="12">
    <location>
        <begin position="117"/>
        <end position="139"/>
    </location>
</feature>
<dbReference type="PANTHER" id="PTHR35457">
    <property type="entry name" value="HEME A SYNTHASE"/>
    <property type="match status" value="1"/>
</dbReference>
<evidence type="ECO:0000256" key="7">
    <source>
        <dbReference type="ARBA" id="ARBA00023004"/>
    </source>
</evidence>
<evidence type="ECO:0000256" key="11">
    <source>
        <dbReference type="ARBA" id="ARBA00023444"/>
    </source>
</evidence>
<keyword evidence="6" id="KW-0560">Oxidoreductase</keyword>
<dbReference type="RefSeq" id="WP_101803390.1">
    <property type="nucleotide sequence ID" value="NZ_CANMQG010000003.1"/>
</dbReference>
<feature type="transmembrane region" description="Helical" evidence="12">
    <location>
        <begin position="159"/>
        <end position="181"/>
    </location>
</feature>
<dbReference type="InterPro" id="IPR003780">
    <property type="entry name" value="COX15/CtaA_fam"/>
</dbReference>
<sequence>MRHRFALYTAYMTVFALILGNLVVATNAGDACGTDWPICNGKIIPDFTQYKVLIEYSHRVFTSLLGFVILLNFIVAWKRRHPKESSVKVWALLTMILLLVQSLVGALNVVWGTPPGFTTIDVTISLFLLMSTVFLTTALQRTRIRSDEKARAENSRYRILITPAFLAFSLFFLEIIVGAFFKHSGASKILHNIAANELLISSASLSQFIYNVHGISNAIILISAAYLLFWSVRRRVLVKESVSFFVLLVLNGVTGYLTQISGLEEWTSSLHMIIVIVTVFQGAYLLSKSYFGPYYIAKLAADGI</sequence>
<keyword evidence="9 12" id="KW-0472">Membrane</keyword>